<feature type="compositionally biased region" description="Low complexity" evidence="1">
    <location>
        <begin position="67"/>
        <end position="77"/>
    </location>
</feature>
<dbReference type="EMBL" id="LSBH01000008">
    <property type="protein sequence ID" value="OAQ75133.1"/>
    <property type="molecule type" value="Genomic_DNA"/>
</dbReference>
<reference evidence="2 3" key="1">
    <citation type="submission" date="2016-01" db="EMBL/GenBank/DDBJ databases">
        <title>Biosynthesis of antibiotic leucinostatins and their inhibition on Phytophthora in bio-control Purpureocillium lilacinum.</title>
        <authorList>
            <person name="Wang G."/>
            <person name="Liu Z."/>
            <person name="Lin R."/>
            <person name="Li E."/>
            <person name="Mao Z."/>
            <person name="Ling J."/>
            <person name="Yin W."/>
            <person name="Xie B."/>
        </authorList>
    </citation>
    <scope>NUCLEOTIDE SEQUENCE [LARGE SCALE GENOMIC DNA]</scope>
    <source>
        <strain evidence="2">PLBJ-1</strain>
    </source>
</reference>
<proteinExistence type="predicted"/>
<gene>
    <name evidence="2" type="ORF">VFPBJ_09108</name>
</gene>
<name>A0A179GCI5_PURLI</name>
<sequence>MGIAAASRRRTSDDSFQGPLQPACLAEADGQTRRGVANVCQLKPVLCFFVGRDFGEDQSRLPVLDVSTSSSASESLSPRWAPPTRPDNLGSVSRASAQPGSLPSARAGASLGS</sequence>
<feature type="compositionally biased region" description="Polar residues" evidence="1">
    <location>
        <begin position="90"/>
        <end position="101"/>
    </location>
</feature>
<evidence type="ECO:0000313" key="2">
    <source>
        <dbReference type="EMBL" id="OAQ75133.1"/>
    </source>
</evidence>
<feature type="region of interest" description="Disordered" evidence="1">
    <location>
        <begin position="1"/>
        <end position="21"/>
    </location>
</feature>
<feature type="region of interest" description="Disordered" evidence="1">
    <location>
        <begin position="64"/>
        <end position="113"/>
    </location>
</feature>
<organism evidence="2 3">
    <name type="scientific">Purpureocillium lilacinum</name>
    <name type="common">Paecilomyces lilacinus</name>
    <dbReference type="NCBI Taxonomy" id="33203"/>
    <lineage>
        <taxon>Eukaryota</taxon>
        <taxon>Fungi</taxon>
        <taxon>Dikarya</taxon>
        <taxon>Ascomycota</taxon>
        <taxon>Pezizomycotina</taxon>
        <taxon>Sordariomycetes</taxon>
        <taxon>Hypocreomycetidae</taxon>
        <taxon>Hypocreales</taxon>
        <taxon>Ophiocordycipitaceae</taxon>
        <taxon>Purpureocillium</taxon>
    </lineage>
</organism>
<accession>A0A179GCI5</accession>
<dbReference type="Proteomes" id="UP000078240">
    <property type="component" value="Unassembled WGS sequence"/>
</dbReference>
<comment type="caution">
    <text evidence="2">The sequence shown here is derived from an EMBL/GenBank/DDBJ whole genome shotgun (WGS) entry which is preliminary data.</text>
</comment>
<protein>
    <submittedName>
        <fullName evidence="2">Uncharacterized protein</fullName>
    </submittedName>
</protein>
<evidence type="ECO:0000256" key="1">
    <source>
        <dbReference type="SAM" id="MobiDB-lite"/>
    </source>
</evidence>
<dbReference type="AlphaFoldDB" id="A0A179GCI5"/>
<evidence type="ECO:0000313" key="3">
    <source>
        <dbReference type="Proteomes" id="UP000078240"/>
    </source>
</evidence>